<dbReference type="SMR" id="B4M1R7"/>
<dbReference type="InterPro" id="IPR013961">
    <property type="entry name" value="RAI1"/>
</dbReference>
<dbReference type="PhylomeDB" id="B4M1R7"/>
<feature type="domain" description="RAI1-like" evidence="3">
    <location>
        <begin position="34"/>
        <end position="373"/>
    </location>
</feature>
<evidence type="ECO:0000256" key="2">
    <source>
        <dbReference type="RuleBase" id="RU367113"/>
    </source>
</evidence>
<comment type="function">
    <text evidence="2">Decapping enzyme for NAD-capped RNAs: specifically hydrolyzes the nicotinamide adenine dinucleotide (NAD) cap from a subset of RNAs by removing the entire NAD moiety from the 5'-end of an NAD-capped RNA.</text>
</comment>
<reference evidence="4 5" key="1">
    <citation type="journal article" date="2007" name="Nature">
        <title>Evolution of genes and genomes on the Drosophila phylogeny.</title>
        <authorList>
            <consortium name="Drosophila 12 Genomes Consortium"/>
            <person name="Clark A.G."/>
            <person name="Eisen M.B."/>
            <person name="Smith D.R."/>
            <person name="Bergman C.M."/>
            <person name="Oliver B."/>
            <person name="Markow T.A."/>
            <person name="Kaufman T.C."/>
            <person name="Kellis M."/>
            <person name="Gelbart W."/>
            <person name="Iyer V.N."/>
            <person name="Pollard D.A."/>
            <person name="Sackton T.B."/>
            <person name="Larracuente A.M."/>
            <person name="Singh N.D."/>
            <person name="Abad J.P."/>
            <person name="Abt D.N."/>
            <person name="Adryan B."/>
            <person name="Aguade M."/>
            <person name="Akashi H."/>
            <person name="Anderson W.W."/>
            <person name="Aquadro C.F."/>
            <person name="Ardell D.H."/>
            <person name="Arguello R."/>
            <person name="Artieri C.G."/>
            <person name="Barbash D.A."/>
            <person name="Barker D."/>
            <person name="Barsanti P."/>
            <person name="Batterham P."/>
            <person name="Batzoglou S."/>
            <person name="Begun D."/>
            <person name="Bhutkar A."/>
            <person name="Blanco E."/>
            <person name="Bosak S.A."/>
            <person name="Bradley R.K."/>
            <person name="Brand A.D."/>
            <person name="Brent M.R."/>
            <person name="Brooks A.N."/>
            <person name="Brown R.H."/>
            <person name="Butlin R.K."/>
            <person name="Caggese C."/>
            <person name="Calvi B.R."/>
            <person name="Bernardo de Carvalho A."/>
            <person name="Caspi A."/>
            <person name="Castrezana S."/>
            <person name="Celniker S.E."/>
            <person name="Chang J.L."/>
            <person name="Chapple C."/>
            <person name="Chatterji S."/>
            <person name="Chinwalla A."/>
            <person name="Civetta A."/>
            <person name="Clifton S.W."/>
            <person name="Comeron J.M."/>
            <person name="Costello J.C."/>
            <person name="Coyne J.A."/>
            <person name="Daub J."/>
            <person name="David R.G."/>
            <person name="Delcher A.L."/>
            <person name="Delehaunty K."/>
            <person name="Do C.B."/>
            <person name="Ebling H."/>
            <person name="Edwards K."/>
            <person name="Eickbush T."/>
            <person name="Evans J.D."/>
            <person name="Filipski A."/>
            <person name="Findeiss S."/>
            <person name="Freyhult E."/>
            <person name="Fulton L."/>
            <person name="Fulton R."/>
            <person name="Garcia A.C."/>
            <person name="Gardiner A."/>
            <person name="Garfield D.A."/>
            <person name="Garvin B.E."/>
            <person name="Gibson G."/>
            <person name="Gilbert D."/>
            <person name="Gnerre S."/>
            <person name="Godfrey J."/>
            <person name="Good R."/>
            <person name="Gotea V."/>
            <person name="Gravely B."/>
            <person name="Greenberg A.J."/>
            <person name="Griffiths-Jones S."/>
            <person name="Gross S."/>
            <person name="Guigo R."/>
            <person name="Gustafson E.A."/>
            <person name="Haerty W."/>
            <person name="Hahn M.W."/>
            <person name="Halligan D.L."/>
            <person name="Halpern A.L."/>
            <person name="Halter G.M."/>
            <person name="Han M.V."/>
            <person name="Heger A."/>
            <person name="Hillier L."/>
            <person name="Hinrichs A.S."/>
            <person name="Holmes I."/>
            <person name="Hoskins R.A."/>
            <person name="Hubisz M.J."/>
            <person name="Hultmark D."/>
            <person name="Huntley M.A."/>
            <person name="Jaffe D.B."/>
            <person name="Jagadeeshan S."/>
            <person name="Jeck W.R."/>
            <person name="Johnson J."/>
            <person name="Jones C.D."/>
            <person name="Jordan W.C."/>
            <person name="Karpen G.H."/>
            <person name="Kataoka E."/>
            <person name="Keightley P.D."/>
            <person name="Kheradpour P."/>
            <person name="Kirkness E.F."/>
            <person name="Koerich L.B."/>
            <person name="Kristiansen K."/>
            <person name="Kudrna D."/>
            <person name="Kulathinal R.J."/>
            <person name="Kumar S."/>
            <person name="Kwok R."/>
            <person name="Lander E."/>
            <person name="Langley C.H."/>
            <person name="Lapoint R."/>
            <person name="Lazzaro B.P."/>
            <person name="Lee S.J."/>
            <person name="Levesque L."/>
            <person name="Li R."/>
            <person name="Lin C.F."/>
            <person name="Lin M.F."/>
            <person name="Lindblad-Toh K."/>
            <person name="Llopart A."/>
            <person name="Long M."/>
            <person name="Low L."/>
            <person name="Lozovsky E."/>
            <person name="Lu J."/>
            <person name="Luo M."/>
            <person name="Machado C.A."/>
            <person name="Makalowski W."/>
            <person name="Marzo M."/>
            <person name="Matsuda M."/>
            <person name="Matzkin L."/>
            <person name="McAllister B."/>
            <person name="McBride C.S."/>
            <person name="McKernan B."/>
            <person name="McKernan K."/>
            <person name="Mendez-Lago M."/>
            <person name="Minx P."/>
            <person name="Mollenhauer M.U."/>
            <person name="Montooth K."/>
            <person name="Mount S.M."/>
            <person name="Mu X."/>
            <person name="Myers E."/>
            <person name="Negre B."/>
            <person name="Newfeld S."/>
            <person name="Nielsen R."/>
            <person name="Noor M.A."/>
            <person name="O'Grady P."/>
            <person name="Pachter L."/>
            <person name="Papaceit M."/>
            <person name="Parisi M.J."/>
            <person name="Parisi M."/>
            <person name="Parts L."/>
            <person name="Pedersen J.S."/>
            <person name="Pesole G."/>
            <person name="Phillippy A.M."/>
            <person name="Ponting C.P."/>
            <person name="Pop M."/>
            <person name="Porcelli D."/>
            <person name="Powell J.R."/>
            <person name="Prohaska S."/>
            <person name="Pruitt K."/>
            <person name="Puig M."/>
            <person name="Quesneville H."/>
            <person name="Ram K.R."/>
            <person name="Rand D."/>
            <person name="Rasmussen M.D."/>
            <person name="Reed L.K."/>
            <person name="Reenan R."/>
            <person name="Reily A."/>
            <person name="Remington K.A."/>
            <person name="Rieger T.T."/>
            <person name="Ritchie M.G."/>
            <person name="Robin C."/>
            <person name="Rogers Y.H."/>
            <person name="Rohde C."/>
            <person name="Rozas J."/>
            <person name="Rubenfield M.J."/>
            <person name="Ruiz A."/>
            <person name="Russo S."/>
            <person name="Salzberg S.L."/>
            <person name="Sanchez-Gracia A."/>
            <person name="Saranga D.J."/>
            <person name="Sato H."/>
            <person name="Schaeffer S.W."/>
            <person name="Schatz M.C."/>
            <person name="Schlenke T."/>
            <person name="Schwartz R."/>
            <person name="Segarra C."/>
            <person name="Singh R.S."/>
            <person name="Sirot L."/>
            <person name="Sirota M."/>
            <person name="Sisneros N.B."/>
            <person name="Smith C.D."/>
            <person name="Smith T.F."/>
            <person name="Spieth J."/>
            <person name="Stage D.E."/>
            <person name="Stark A."/>
            <person name="Stephan W."/>
            <person name="Strausberg R.L."/>
            <person name="Strempel S."/>
            <person name="Sturgill D."/>
            <person name="Sutton G."/>
            <person name="Sutton G.G."/>
            <person name="Tao W."/>
            <person name="Teichmann S."/>
            <person name="Tobari Y.N."/>
            <person name="Tomimura Y."/>
            <person name="Tsolas J.M."/>
            <person name="Valente V.L."/>
            <person name="Venter E."/>
            <person name="Venter J.C."/>
            <person name="Vicario S."/>
            <person name="Vieira F.G."/>
            <person name="Vilella A.J."/>
            <person name="Villasante A."/>
            <person name="Walenz B."/>
            <person name="Wang J."/>
            <person name="Wasserman M."/>
            <person name="Watts T."/>
            <person name="Wilson D."/>
            <person name="Wilson R.K."/>
            <person name="Wing R.A."/>
            <person name="Wolfner M.F."/>
            <person name="Wong A."/>
            <person name="Wong G.K."/>
            <person name="Wu C.I."/>
            <person name="Wu G."/>
            <person name="Yamamoto D."/>
            <person name="Yang H.P."/>
            <person name="Yang S.P."/>
            <person name="Yorke J.A."/>
            <person name="Yoshida K."/>
            <person name="Zdobnov E."/>
            <person name="Zhang P."/>
            <person name="Zhang Y."/>
            <person name="Zimin A.V."/>
            <person name="Baldwin J."/>
            <person name="Abdouelleil A."/>
            <person name="Abdulkadir J."/>
            <person name="Abebe A."/>
            <person name="Abera B."/>
            <person name="Abreu J."/>
            <person name="Acer S.C."/>
            <person name="Aftuck L."/>
            <person name="Alexander A."/>
            <person name="An P."/>
            <person name="Anderson E."/>
            <person name="Anderson S."/>
            <person name="Arachi H."/>
            <person name="Azer M."/>
            <person name="Bachantsang P."/>
            <person name="Barry A."/>
            <person name="Bayul T."/>
            <person name="Berlin A."/>
            <person name="Bessette D."/>
            <person name="Bloom T."/>
            <person name="Blye J."/>
            <person name="Boguslavskiy L."/>
            <person name="Bonnet C."/>
            <person name="Boukhgalter B."/>
            <person name="Bourzgui I."/>
            <person name="Brown A."/>
            <person name="Cahill P."/>
            <person name="Channer S."/>
            <person name="Cheshatsang Y."/>
            <person name="Chuda L."/>
            <person name="Citroen M."/>
            <person name="Collymore A."/>
            <person name="Cooke P."/>
            <person name="Costello M."/>
            <person name="D'Aco K."/>
            <person name="Daza R."/>
            <person name="De Haan G."/>
            <person name="DeGray S."/>
            <person name="DeMaso C."/>
            <person name="Dhargay N."/>
            <person name="Dooley K."/>
            <person name="Dooley E."/>
            <person name="Doricent M."/>
            <person name="Dorje P."/>
            <person name="Dorjee K."/>
            <person name="Dupes A."/>
            <person name="Elong R."/>
            <person name="Falk J."/>
            <person name="Farina A."/>
            <person name="Faro S."/>
            <person name="Ferguson D."/>
            <person name="Fisher S."/>
            <person name="Foley C.D."/>
            <person name="Franke A."/>
            <person name="Friedrich D."/>
            <person name="Gadbois L."/>
            <person name="Gearin G."/>
            <person name="Gearin C.R."/>
            <person name="Giannoukos G."/>
            <person name="Goode T."/>
            <person name="Graham J."/>
            <person name="Grandbois E."/>
            <person name="Grewal S."/>
            <person name="Gyaltsen K."/>
            <person name="Hafez N."/>
            <person name="Hagos B."/>
            <person name="Hall J."/>
            <person name="Henson C."/>
            <person name="Hollinger A."/>
            <person name="Honan T."/>
            <person name="Huard M.D."/>
            <person name="Hughes L."/>
            <person name="Hurhula B."/>
            <person name="Husby M.E."/>
            <person name="Kamat A."/>
            <person name="Kanga B."/>
            <person name="Kashin S."/>
            <person name="Khazanovich D."/>
            <person name="Kisner P."/>
            <person name="Lance K."/>
            <person name="Lara M."/>
            <person name="Lee W."/>
            <person name="Lennon N."/>
            <person name="Letendre F."/>
            <person name="LeVine R."/>
            <person name="Lipovsky A."/>
            <person name="Liu X."/>
            <person name="Liu J."/>
            <person name="Liu S."/>
            <person name="Lokyitsang T."/>
            <person name="Lokyitsang Y."/>
            <person name="Lubonja R."/>
            <person name="Lui A."/>
            <person name="MacDonald P."/>
            <person name="Magnisalis V."/>
            <person name="Maru K."/>
            <person name="Matthews C."/>
            <person name="McCusker W."/>
            <person name="McDonough S."/>
            <person name="Mehta T."/>
            <person name="Meldrim J."/>
            <person name="Meneus L."/>
            <person name="Mihai O."/>
            <person name="Mihalev A."/>
            <person name="Mihova T."/>
            <person name="Mittelman R."/>
            <person name="Mlenga V."/>
            <person name="Montmayeur A."/>
            <person name="Mulrain L."/>
            <person name="Navidi A."/>
            <person name="Naylor J."/>
            <person name="Negash T."/>
            <person name="Nguyen T."/>
            <person name="Nguyen N."/>
            <person name="Nicol R."/>
            <person name="Norbu C."/>
            <person name="Norbu N."/>
            <person name="Novod N."/>
            <person name="O'Neill B."/>
            <person name="Osman S."/>
            <person name="Markiewicz E."/>
            <person name="Oyono O.L."/>
            <person name="Patti C."/>
            <person name="Phunkhang P."/>
            <person name="Pierre F."/>
            <person name="Priest M."/>
            <person name="Raghuraman S."/>
            <person name="Rege F."/>
            <person name="Reyes R."/>
            <person name="Rise C."/>
            <person name="Rogov P."/>
            <person name="Ross K."/>
            <person name="Ryan E."/>
            <person name="Settipalli S."/>
            <person name="Shea T."/>
            <person name="Sherpa N."/>
            <person name="Shi L."/>
            <person name="Shih D."/>
            <person name="Sparrow T."/>
            <person name="Spaulding J."/>
            <person name="Stalker J."/>
            <person name="Stange-Thomann N."/>
            <person name="Stavropoulos S."/>
            <person name="Stone C."/>
            <person name="Strader C."/>
            <person name="Tesfaye S."/>
            <person name="Thomson T."/>
            <person name="Thoulutsang Y."/>
            <person name="Thoulutsang D."/>
            <person name="Topham K."/>
            <person name="Topping I."/>
            <person name="Tsamla T."/>
            <person name="Vassiliev H."/>
            <person name="Vo A."/>
            <person name="Wangchuk T."/>
            <person name="Wangdi T."/>
            <person name="Weiand M."/>
            <person name="Wilkinson J."/>
            <person name="Wilson A."/>
            <person name="Yadav S."/>
            <person name="Young G."/>
            <person name="Yu Q."/>
            <person name="Zembek L."/>
            <person name="Zhong D."/>
            <person name="Zimmer A."/>
            <person name="Zwirko Z."/>
            <person name="Jaffe D.B."/>
            <person name="Alvarez P."/>
            <person name="Brockman W."/>
            <person name="Butler J."/>
            <person name="Chin C."/>
            <person name="Gnerre S."/>
            <person name="Grabherr M."/>
            <person name="Kleber M."/>
            <person name="Mauceli E."/>
            <person name="MacCallum I."/>
        </authorList>
    </citation>
    <scope>NUCLEOTIDE SEQUENCE [LARGE SCALE GENOMIC DNA]</scope>
    <source>
        <strain evidence="5">Tucson 15010-1051.87</strain>
    </source>
</reference>
<dbReference type="InterPro" id="IPR039039">
    <property type="entry name" value="RAI1-like_fam"/>
</dbReference>
<dbReference type="GO" id="GO:0003723">
    <property type="term" value="F:RNA binding"/>
    <property type="evidence" value="ECO:0007669"/>
    <property type="project" value="UniProtKB-KW"/>
</dbReference>
<keyword evidence="2" id="KW-0378">Hydrolase</keyword>
<comment type="similarity">
    <text evidence="1 2">Belongs to the DXO/Dom3Z family.</text>
</comment>
<protein>
    <recommendedName>
        <fullName evidence="2">Decapping nuclease</fullName>
        <ecNumber evidence="2">3.6.1.-</ecNumber>
    </recommendedName>
</protein>
<keyword evidence="2" id="KW-0547">Nucleotide-binding</keyword>
<sequence length="382" mass="44542">MSYHGSKDKHTFHVDVRLHRFGGTFSGAFPEFSRPEPIGFYSVNEAREFQDNANNSCFLRLPHPSDMPLDLNAGIENVQRKGVDPDYHDIYQICQYIYNHQELLRTSSTGRLELPADFVTLRGILRQIMSTPYERNRDYRLVATRFNGTIYISKVETKEQRIEREQMTRNQLDLCSWGFKFEQYCTTQIPDTAPITNEPVNESKEFACIYRSKLNGLRLMYGAEMDCIKSNVYIDLKDPAQLRLAEFVELKTTAHNMTKKQQRSFDNYKSLNWWSQSFLVGIGTIIAGLRDNNGLVHEIKEYSVRELHRHKPWSAAAMATFLSDFLHELRSIMQRINDSHAIVMIDYSADRNKVYYSVVRDADVKPVLPDWYRRMMRGSAQS</sequence>
<evidence type="ECO:0000313" key="5">
    <source>
        <dbReference type="Proteomes" id="UP000008792"/>
    </source>
</evidence>
<dbReference type="GO" id="GO:0004518">
    <property type="term" value="F:nuclease activity"/>
    <property type="evidence" value="ECO:0007669"/>
    <property type="project" value="UniProtKB-KW"/>
</dbReference>
<comment type="cofactor">
    <cofactor evidence="2">
        <name>a divalent metal cation</name>
        <dbReference type="ChEBI" id="CHEBI:60240"/>
    </cofactor>
</comment>
<dbReference type="STRING" id="7244.B4M1R7"/>
<dbReference type="OrthoDB" id="5853397at2759"/>
<evidence type="ECO:0000256" key="1">
    <source>
        <dbReference type="ARBA" id="ARBA00006562"/>
    </source>
</evidence>
<keyword evidence="2" id="KW-0479">Metal-binding</keyword>
<dbReference type="GO" id="GO:0000956">
    <property type="term" value="P:nuclear-transcribed mRNA catabolic process"/>
    <property type="evidence" value="ECO:0007669"/>
    <property type="project" value="TreeGrafter"/>
</dbReference>
<dbReference type="Proteomes" id="UP000008792">
    <property type="component" value="Unassembled WGS sequence"/>
</dbReference>
<dbReference type="GO" id="GO:0110155">
    <property type="term" value="P:NAD-cap decapping"/>
    <property type="evidence" value="ECO:0007669"/>
    <property type="project" value="TreeGrafter"/>
</dbReference>
<dbReference type="GO" id="GO:0005634">
    <property type="term" value="C:nucleus"/>
    <property type="evidence" value="ECO:0007669"/>
    <property type="project" value="UniProtKB-SubCell"/>
</dbReference>
<dbReference type="PANTHER" id="PTHR12395">
    <property type="entry name" value="DOM-3 RELATED"/>
    <property type="match status" value="1"/>
</dbReference>
<dbReference type="KEGG" id="dvi:6631411"/>
<keyword evidence="2" id="KW-0539">Nucleus</keyword>
<dbReference type="OMA" id="ACTPYEN"/>
<proteinExistence type="inferred from homology"/>
<dbReference type="HOGENOM" id="CLU_024877_1_2_1"/>
<gene>
    <name evidence="4" type="primary">Dvir\GJ19359</name>
    <name evidence="4" type="ORF">Dvir_GJ19359</name>
</gene>
<keyword evidence="2" id="KW-0540">Nuclease</keyword>
<dbReference type="GO" id="GO:0034353">
    <property type="term" value="F:mRNA 5'-diphosphatase activity"/>
    <property type="evidence" value="ECO:0007669"/>
    <property type="project" value="TreeGrafter"/>
</dbReference>
<dbReference type="FunCoup" id="B4M1R7">
    <property type="interactions" value="918"/>
</dbReference>
<comment type="subcellular location">
    <subcellularLocation>
        <location evidence="2">Nucleus</location>
    </subcellularLocation>
</comment>
<name>B4M1R7_DROVI</name>
<keyword evidence="2" id="KW-0694">RNA-binding</keyword>
<dbReference type="PANTHER" id="PTHR12395:SF9">
    <property type="entry name" value="DECAPPING AND EXORIBONUCLEASE PROTEIN"/>
    <property type="match status" value="1"/>
</dbReference>
<dbReference type="GO" id="GO:0005829">
    <property type="term" value="C:cytosol"/>
    <property type="evidence" value="ECO:0007669"/>
    <property type="project" value="TreeGrafter"/>
</dbReference>
<dbReference type="EC" id="3.6.1.-" evidence="2"/>
<dbReference type="AlphaFoldDB" id="B4M1R7"/>
<dbReference type="EMBL" id="CH940651">
    <property type="protein sequence ID" value="EDW65621.1"/>
    <property type="molecule type" value="Genomic_DNA"/>
</dbReference>
<dbReference type="Pfam" id="PF08652">
    <property type="entry name" value="RAI1"/>
    <property type="match status" value="1"/>
</dbReference>
<accession>B4M1R7</accession>
<keyword evidence="5" id="KW-1185">Reference proteome</keyword>
<dbReference type="eggNOG" id="KOG1982">
    <property type="taxonomic scope" value="Eukaryota"/>
</dbReference>
<organism evidence="4 5">
    <name type="scientific">Drosophila virilis</name>
    <name type="common">Fruit fly</name>
    <dbReference type="NCBI Taxonomy" id="7244"/>
    <lineage>
        <taxon>Eukaryota</taxon>
        <taxon>Metazoa</taxon>
        <taxon>Ecdysozoa</taxon>
        <taxon>Arthropoda</taxon>
        <taxon>Hexapoda</taxon>
        <taxon>Insecta</taxon>
        <taxon>Pterygota</taxon>
        <taxon>Neoptera</taxon>
        <taxon>Endopterygota</taxon>
        <taxon>Diptera</taxon>
        <taxon>Brachycera</taxon>
        <taxon>Muscomorpha</taxon>
        <taxon>Ephydroidea</taxon>
        <taxon>Drosophilidae</taxon>
        <taxon>Drosophila</taxon>
    </lineage>
</organism>
<dbReference type="GO" id="GO:0046872">
    <property type="term" value="F:metal ion binding"/>
    <property type="evidence" value="ECO:0007669"/>
    <property type="project" value="UniProtKB-KW"/>
</dbReference>
<dbReference type="GO" id="GO:0000166">
    <property type="term" value="F:nucleotide binding"/>
    <property type="evidence" value="ECO:0007669"/>
    <property type="project" value="UniProtKB-KW"/>
</dbReference>
<evidence type="ECO:0000259" key="3">
    <source>
        <dbReference type="Pfam" id="PF08652"/>
    </source>
</evidence>
<evidence type="ECO:0000313" key="4">
    <source>
        <dbReference type="EMBL" id="EDW65621.1"/>
    </source>
</evidence>
<dbReference type="InParanoid" id="B4M1R7"/>